<evidence type="ECO:0000256" key="6">
    <source>
        <dbReference type="SAM" id="MobiDB-lite"/>
    </source>
</evidence>
<feature type="region of interest" description="Disordered" evidence="6">
    <location>
        <begin position="1555"/>
        <end position="1652"/>
    </location>
</feature>
<proteinExistence type="predicted"/>
<dbReference type="GO" id="GO:0008270">
    <property type="term" value="F:zinc ion binding"/>
    <property type="evidence" value="ECO:0007669"/>
    <property type="project" value="UniProtKB-KW"/>
</dbReference>
<dbReference type="Proteomes" id="UP000230066">
    <property type="component" value="Unassembled WGS sequence"/>
</dbReference>
<evidence type="ECO:0000259" key="7">
    <source>
        <dbReference type="PROSITE" id="PS50157"/>
    </source>
</evidence>
<feature type="compositionally biased region" description="Low complexity" evidence="6">
    <location>
        <begin position="641"/>
        <end position="656"/>
    </location>
</feature>
<dbReference type="PANTHER" id="PTHR24409:SF295">
    <property type="entry name" value="AZ2-RELATED"/>
    <property type="match status" value="1"/>
</dbReference>
<feature type="compositionally biased region" description="Basic and acidic residues" evidence="6">
    <location>
        <begin position="853"/>
        <end position="865"/>
    </location>
</feature>
<feature type="domain" description="C2H2-type" evidence="7">
    <location>
        <begin position="270"/>
        <end position="293"/>
    </location>
</feature>
<feature type="compositionally biased region" description="Basic and acidic residues" evidence="6">
    <location>
        <begin position="241"/>
        <end position="253"/>
    </location>
</feature>
<dbReference type="InterPro" id="IPR036236">
    <property type="entry name" value="Znf_C2H2_sf"/>
</dbReference>
<evidence type="ECO:0000313" key="9">
    <source>
        <dbReference type="Proteomes" id="UP000230066"/>
    </source>
</evidence>
<protein>
    <recommendedName>
        <fullName evidence="7">C2H2-type domain-containing protein</fullName>
    </recommendedName>
</protein>
<feature type="domain" description="C2H2-type" evidence="7">
    <location>
        <begin position="302"/>
        <end position="330"/>
    </location>
</feature>
<keyword evidence="4" id="KW-0862">Zinc</keyword>
<dbReference type="GO" id="GO:0000981">
    <property type="term" value="F:DNA-binding transcription factor activity, RNA polymerase II-specific"/>
    <property type="evidence" value="ECO:0007669"/>
    <property type="project" value="TreeGrafter"/>
</dbReference>
<feature type="compositionally biased region" description="Polar residues" evidence="6">
    <location>
        <begin position="198"/>
        <end position="207"/>
    </location>
</feature>
<evidence type="ECO:0000256" key="2">
    <source>
        <dbReference type="ARBA" id="ARBA00022737"/>
    </source>
</evidence>
<feature type="compositionally biased region" description="Polar residues" evidence="6">
    <location>
        <begin position="833"/>
        <end position="847"/>
    </location>
</feature>
<dbReference type="EMBL" id="JXXN02007200">
    <property type="protein sequence ID" value="THD19150.1"/>
    <property type="molecule type" value="Genomic_DNA"/>
</dbReference>
<dbReference type="PANTHER" id="PTHR24409">
    <property type="entry name" value="ZINC FINGER PROTEIN 142"/>
    <property type="match status" value="1"/>
</dbReference>
<evidence type="ECO:0000256" key="3">
    <source>
        <dbReference type="ARBA" id="ARBA00022771"/>
    </source>
</evidence>
<feature type="region of interest" description="Disordered" evidence="6">
    <location>
        <begin position="152"/>
        <end position="186"/>
    </location>
</feature>
<keyword evidence="9" id="KW-1185">Reference proteome</keyword>
<keyword evidence="1" id="KW-0479">Metal-binding</keyword>
<evidence type="ECO:0000256" key="4">
    <source>
        <dbReference type="ARBA" id="ARBA00022833"/>
    </source>
</evidence>
<organism evidence="8 9">
    <name type="scientific">Fasciola hepatica</name>
    <name type="common">Liver fluke</name>
    <dbReference type="NCBI Taxonomy" id="6192"/>
    <lineage>
        <taxon>Eukaryota</taxon>
        <taxon>Metazoa</taxon>
        <taxon>Spiralia</taxon>
        <taxon>Lophotrochozoa</taxon>
        <taxon>Platyhelminthes</taxon>
        <taxon>Trematoda</taxon>
        <taxon>Digenea</taxon>
        <taxon>Plagiorchiida</taxon>
        <taxon>Echinostomata</taxon>
        <taxon>Echinostomatoidea</taxon>
        <taxon>Fasciolidae</taxon>
        <taxon>Fasciola</taxon>
    </lineage>
</organism>
<feature type="compositionally biased region" description="Basic and acidic residues" evidence="6">
    <location>
        <begin position="171"/>
        <end position="183"/>
    </location>
</feature>
<feature type="compositionally biased region" description="Basic and acidic residues" evidence="6">
    <location>
        <begin position="612"/>
        <end position="630"/>
    </location>
</feature>
<dbReference type="PROSITE" id="PS50157">
    <property type="entry name" value="ZINC_FINGER_C2H2_2"/>
    <property type="match status" value="3"/>
</dbReference>
<feature type="region of interest" description="Disordered" evidence="6">
    <location>
        <begin position="549"/>
        <end position="668"/>
    </location>
</feature>
<feature type="compositionally biased region" description="Polar residues" evidence="6">
    <location>
        <begin position="792"/>
        <end position="802"/>
    </location>
</feature>
<sequence length="1668" mass="181054">MNSFLVGSSKIDWLLMDQHPGKNCVETQSVLGSHDSTGRYHSLNKSLAHSTVSVSDDTEVDERPVLRTEEMVSRPDSYSKSPSPVGVLVGVTPSHMKSVCLAESRDENIGISGTCPKNCVTNAAEDPFFSTILDSEAASSSLSVCASGCTLPESSTADAPDDTNSVTKSTGDVDLRSPVRQFDDSSCARGTPFSIITRSDANDNMMSTDDGRESHSGLDTELSRSVCESITPDKPSSPKVDGTKELSRPDVVYKKQSPKVPRSASPPQVHRCSMCGKHYRHAASLRNHMRKHASGALASKRYRCSYCVYSSQYNRNVLKHIEAVHQNSDPFFPNNVAIPMSSSYPDGNITSNTNQTYWNPDSIGEHLYKTSEGIAPSFGVPNSCFYKQQIVRDDYAKFESVPVAVQCTENTSLDACSQMPTEGLVPDQKSGPLYYCSVVGCGKSFKSMKYLMAHVNECHREVRFKCPVDGCQFIGPRQDHLKRHVNQYHTERKNSLQELLTQDRNDYSQQIAPPYMAKPQSVINFPEFCPSSAVRGQLINTPCKRHLMDFPGDVSSTQQQPIHSLHPQNSPEPVRRLGMDIYSFPGSVKQTNDNPSRFQQSGKFDLPLNDLSGDRRYESRDDSGLQKPDDSSLGLMSDIRSGSSAHSASVGSASHAIPSSAMHSDSPLSYKKPEISNFDLVHPYDNGVTRGPKSIEDWTPVTGGSVDGKSISIRSDSMVRSTVEQLLCAPDSANSSVVPFYHGSSDADLVAPEEFRSVSGCSPVNDFTSSIQKSSSSNANVDEISAVEFDSPPNQRNRADSLSESAYQKHVNSETDAFFTDLQEILARDMPSLDNSTPKTVEWSNGDPSFGGLKEERSRLGDMSRSKSPFIGTGTKPICTASLMSGDSGLESWSSSSSCSAGPNSSSVWGPLESICNPKSSPDAHTPQPASVTGPSQLDSGALLNYEGFSDGQTFEESSVTSAVTANDHNRNLLDSNRAPSRTYSCTSEANNGCPPVSFTANVVHSGMGERSLVSPVISQNHSTARGPMGDKISNLTQRLSTRPITVNSMPNNMDVSCDSNRSNEPAFARNEYPFLYRQTERFSDPRSQQHSIDSSSSATRPALHFGQHQDLQHFHQRPHPPPQHHNDWLSGSTLSDAAPMTGVSSVNYDLHASDTSRGRLPTCPSVDRLQPTQVQLQAQQQYCAKTNPCTSFEQNVYRSASYSRPMSTMMPSAHPGLDPSCVPQANMPNYSNPTQEAVDHRRSFAPCDANNVMESGGPRSVHPSNQVVAAGDVEMKSVTHETPFPTSRANAYAYSDLPSAVRADQISHSTAPNVRYSWSSGYPVSACQAYHQTQQQQQQQQSQPTLHQTQQSYKVYYNGPAYDQMQTGTNGMMYSVDQYGSHQAYSRQMGMTTCDSQMFVPQPQQQPHMQAQLVHNPTVTSSHVQFVPSANNAQSIDSFAPVDYLHASQRVQQLPHPTMRPPTVVPVQTGGPTLSRNPIPQSKLPVASYTVMDRRVPDTAGTTEAYPGTAGADLNPVWPSVDTCSTLAYTSELASAAPPASQVIRNGFKSHLASGSSNTTGMHPTDPGHFLPSGVGGPYASDYGQMNRRLPETDLNLTSGPCTGGANGPPPNATSLVDRGLGPHVTSVSATGHTSAHHQPPHPIHVPNQASDMFDNTVPVCPVVANR</sequence>
<name>A0A4E0RW40_FASHE</name>
<gene>
    <name evidence="8" type="ORF">D915_010208</name>
</gene>
<dbReference type="InterPro" id="IPR013087">
    <property type="entry name" value="Znf_C2H2_type"/>
</dbReference>
<dbReference type="Gene3D" id="3.30.160.60">
    <property type="entry name" value="Classic Zinc Finger"/>
    <property type="match status" value="2"/>
</dbReference>
<feature type="compositionally biased region" description="Basic and acidic residues" evidence="6">
    <location>
        <begin position="209"/>
        <end position="222"/>
    </location>
</feature>
<evidence type="ECO:0000256" key="1">
    <source>
        <dbReference type="ARBA" id="ARBA00022723"/>
    </source>
</evidence>
<feature type="region of interest" description="Disordered" evidence="6">
    <location>
        <begin position="198"/>
        <end position="271"/>
    </location>
</feature>
<dbReference type="GO" id="GO:0000977">
    <property type="term" value="F:RNA polymerase II transcription regulatory region sequence-specific DNA binding"/>
    <property type="evidence" value="ECO:0007669"/>
    <property type="project" value="TreeGrafter"/>
</dbReference>
<dbReference type="SMART" id="SM00355">
    <property type="entry name" value="ZnF_C2H2"/>
    <property type="match status" value="4"/>
</dbReference>
<keyword evidence="2" id="KW-0677">Repeat</keyword>
<feature type="compositionally biased region" description="Polar residues" evidence="6">
    <location>
        <begin position="152"/>
        <end position="170"/>
    </location>
</feature>
<feature type="region of interest" description="Disordered" evidence="6">
    <location>
        <begin position="911"/>
        <end position="942"/>
    </location>
</feature>
<feature type="region of interest" description="Disordered" evidence="6">
    <location>
        <begin position="769"/>
        <end position="802"/>
    </location>
</feature>
<feature type="domain" description="C2H2-type" evidence="7">
    <location>
        <begin position="434"/>
        <end position="464"/>
    </location>
</feature>
<dbReference type="PROSITE" id="PS00028">
    <property type="entry name" value="ZINC_FINGER_C2H2_1"/>
    <property type="match status" value="2"/>
</dbReference>
<feature type="region of interest" description="Disordered" evidence="6">
    <location>
        <begin position="1111"/>
        <end position="1134"/>
    </location>
</feature>
<feature type="region of interest" description="Disordered" evidence="6">
    <location>
        <begin position="831"/>
        <end position="878"/>
    </location>
</feature>
<accession>A0A4E0RW40</accession>
<dbReference type="Pfam" id="PF00096">
    <property type="entry name" value="zf-C2H2"/>
    <property type="match status" value="1"/>
</dbReference>
<feature type="compositionally biased region" description="Polar residues" evidence="6">
    <location>
        <begin position="588"/>
        <end position="602"/>
    </location>
</feature>
<feature type="compositionally biased region" description="Polar residues" evidence="6">
    <location>
        <begin position="554"/>
        <end position="571"/>
    </location>
</feature>
<keyword evidence="3 5" id="KW-0863">Zinc-finger</keyword>
<feature type="compositionally biased region" description="Polar residues" evidence="6">
    <location>
        <begin position="928"/>
        <end position="939"/>
    </location>
</feature>
<evidence type="ECO:0000256" key="5">
    <source>
        <dbReference type="PROSITE-ProRule" id="PRU00042"/>
    </source>
</evidence>
<evidence type="ECO:0000313" key="8">
    <source>
        <dbReference type="EMBL" id="THD19150.1"/>
    </source>
</evidence>
<comment type="caution">
    <text evidence="8">The sequence shown here is derived from an EMBL/GenBank/DDBJ whole genome shotgun (WGS) entry which is preliminary data.</text>
</comment>
<reference evidence="8" key="1">
    <citation type="submission" date="2019-03" db="EMBL/GenBank/DDBJ databases">
        <title>Improved annotation for the trematode Fasciola hepatica.</title>
        <authorList>
            <person name="Choi Y.-J."/>
            <person name="Martin J."/>
            <person name="Mitreva M."/>
        </authorList>
    </citation>
    <scope>NUCLEOTIDE SEQUENCE [LARGE SCALE GENOMIC DNA]</scope>
</reference>
<dbReference type="SUPFAM" id="SSF57667">
    <property type="entry name" value="beta-beta-alpha zinc fingers"/>
    <property type="match status" value="1"/>
</dbReference>
<dbReference type="GO" id="GO:0005634">
    <property type="term" value="C:nucleus"/>
    <property type="evidence" value="ECO:0007669"/>
    <property type="project" value="TreeGrafter"/>
</dbReference>